<dbReference type="AlphaFoldDB" id="A0A8J1YD28"/>
<reference evidence="3" key="1">
    <citation type="submission" date="2022-03" db="EMBL/GenBank/DDBJ databases">
        <authorList>
            <person name="Martin C."/>
        </authorList>
    </citation>
    <scope>NUCLEOTIDE SEQUENCE</scope>
</reference>
<dbReference type="Pfam" id="PF21054">
    <property type="entry name" value="RUBC_PIKBD"/>
    <property type="match status" value="1"/>
</dbReference>
<feature type="region of interest" description="Disordered" evidence="2">
    <location>
        <begin position="183"/>
        <end position="251"/>
    </location>
</feature>
<organism evidence="3 4">
    <name type="scientific">Owenia fusiformis</name>
    <name type="common">Polychaete worm</name>
    <dbReference type="NCBI Taxonomy" id="6347"/>
    <lineage>
        <taxon>Eukaryota</taxon>
        <taxon>Metazoa</taxon>
        <taxon>Spiralia</taxon>
        <taxon>Lophotrochozoa</taxon>
        <taxon>Annelida</taxon>
        <taxon>Polychaeta</taxon>
        <taxon>Sedentaria</taxon>
        <taxon>Canalipalpata</taxon>
        <taxon>Sabellida</taxon>
        <taxon>Oweniida</taxon>
        <taxon>Oweniidae</taxon>
        <taxon>Owenia</taxon>
    </lineage>
</organism>
<evidence type="ECO:0000313" key="4">
    <source>
        <dbReference type="Proteomes" id="UP000749559"/>
    </source>
</evidence>
<accession>A0A8J1YD28</accession>
<dbReference type="CDD" id="cd15489">
    <property type="entry name" value="PHD_SF"/>
    <property type="match status" value="1"/>
</dbReference>
<feature type="compositionally biased region" description="Low complexity" evidence="2">
    <location>
        <begin position="242"/>
        <end position="251"/>
    </location>
</feature>
<protein>
    <submittedName>
        <fullName evidence="3">Uncharacterized protein</fullName>
    </submittedName>
</protein>
<dbReference type="Pfam" id="PF13901">
    <property type="entry name" value="RH_dom"/>
    <property type="match status" value="1"/>
</dbReference>
<dbReference type="InterPro" id="IPR025258">
    <property type="entry name" value="RH_dom"/>
</dbReference>
<dbReference type="OrthoDB" id="10067503at2759"/>
<proteinExistence type="predicted"/>
<evidence type="ECO:0000256" key="2">
    <source>
        <dbReference type="SAM" id="MobiDB-lite"/>
    </source>
</evidence>
<feature type="compositionally biased region" description="Low complexity" evidence="2">
    <location>
        <begin position="203"/>
        <end position="218"/>
    </location>
</feature>
<dbReference type="EMBL" id="CAIIXF020000004">
    <property type="protein sequence ID" value="CAH1782156.1"/>
    <property type="molecule type" value="Genomic_DNA"/>
</dbReference>
<dbReference type="GO" id="GO:0006914">
    <property type="term" value="P:autophagy"/>
    <property type="evidence" value="ECO:0007669"/>
    <property type="project" value="UniProtKB-KW"/>
</dbReference>
<dbReference type="InterPro" id="IPR052428">
    <property type="entry name" value="Autophagy_HostDef_Reg"/>
</dbReference>
<gene>
    <name evidence="3" type="ORF">OFUS_LOCUS8633</name>
</gene>
<dbReference type="GO" id="GO:1901981">
    <property type="term" value="F:phosphatidylinositol phosphate binding"/>
    <property type="evidence" value="ECO:0007669"/>
    <property type="project" value="TreeGrafter"/>
</dbReference>
<comment type="caution">
    <text evidence="3">The sequence shown here is derived from an EMBL/GenBank/DDBJ whole genome shotgun (WGS) entry which is preliminary data.</text>
</comment>
<sequence length="637" mass="72818">MDIQTRDIRARSEGAYTRLTNENASNSFTFDAPDGTLANETAVNIHPQGVTQTTSTPRKIVHVRSMSDFGVPYQPEPSSLQQSLPTPSFLDSGGGGSIIHPTECYFPRPTQGQSLLNFLSSQDFHTCAELDKENAHFSISEALIAAIEQMKWNQVIRPTRESDIEYESDEEIQRLKQRIRIRRRERMKEKARGFPAFSDGRTDTTSTSSPHSINSSLSDSDDSSDFSEGEVHDHEVEDETETTGSNLSSLRESGLSLSMASMYSDADLVRQNQQLIQNPHRPSIDRQLIQHPHRPSIDRQGSLTESIQTLHSAETVAISLLKRFSENQLPKASDLVWLVSEQDAPQALLPLPNSFPVSPDDWQDDKKMRIRGNMEWAPPRAQIIFNVHPPIKRKVVLGKQNFRCAGCGMKVEQGFIKRFRYCEYLGKYFCQCCHSNDTAFIPGRILQKWDFTKYSVSNFSRDLLERMFFDPLFNILDCGPGLYKKSRTLEQVREFRMQYYHLVPLVRTCRFATELMVVIEQQPSHWSDDPHTYSLSDLVQVKHRELLPVVKKHVTECIKHVKQCQLCQAKGFICELCNNSNDIIFAYELNRVMQCIDCKACYHSDCYIPDKCPKCSRLELRRSRLAAKTPSKDDENS</sequence>
<dbReference type="PANTHER" id="PTHR45971">
    <property type="entry name" value="PHOX (PX) DOMAIN-CONTAINING PROTEIN"/>
    <property type="match status" value="1"/>
</dbReference>
<evidence type="ECO:0000313" key="3">
    <source>
        <dbReference type="EMBL" id="CAH1782156.1"/>
    </source>
</evidence>
<keyword evidence="1" id="KW-0072">Autophagy</keyword>
<dbReference type="PANTHER" id="PTHR45971:SF1">
    <property type="entry name" value="RUBICON, ISOFORM A"/>
    <property type="match status" value="1"/>
</dbReference>
<evidence type="ECO:0000256" key="1">
    <source>
        <dbReference type="ARBA" id="ARBA00023006"/>
    </source>
</evidence>
<dbReference type="SMART" id="SM01175">
    <property type="entry name" value="DUF4206"/>
    <property type="match status" value="1"/>
</dbReference>
<feature type="compositionally biased region" description="Acidic residues" evidence="2">
    <location>
        <begin position="219"/>
        <end position="228"/>
    </location>
</feature>
<dbReference type="InterPro" id="IPR048569">
    <property type="entry name" value="RUBC_PIKBD"/>
</dbReference>
<keyword evidence="4" id="KW-1185">Reference proteome</keyword>
<dbReference type="Proteomes" id="UP000749559">
    <property type="component" value="Unassembled WGS sequence"/>
</dbReference>
<name>A0A8J1YD28_OWEFU</name>